<gene>
    <name evidence="9" type="ORF">HLB44_12575</name>
</gene>
<dbReference type="SUPFAM" id="SSF52172">
    <property type="entry name" value="CheY-like"/>
    <property type="match status" value="1"/>
</dbReference>
<evidence type="ECO:0000256" key="4">
    <source>
        <dbReference type="ARBA" id="ARBA00023125"/>
    </source>
</evidence>
<accession>A0ABX2EGR3</accession>
<dbReference type="PROSITE" id="PS00675">
    <property type="entry name" value="SIGMA54_INTERACT_1"/>
    <property type="match status" value="1"/>
</dbReference>
<dbReference type="PANTHER" id="PTHR32071">
    <property type="entry name" value="TRANSCRIPTIONAL REGULATORY PROTEIN"/>
    <property type="match status" value="1"/>
</dbReference>
<dbReference type="EMBL" id="JABRWJ010000003">
    <property type="protein sequence ID" value="NRF67820.1"/>
    <property type="molecule type" value="Genomic_DNA"/>
</dbReference>
<evidence type="ECO:0000256" key="1">
    <source>
        <dbReference type="ARBA" id="ARBA00022741"/>
    </source>
</evidence>
<protein>
    <submittedName>
        <fullName evidence="9">Sigma-54-dependent Fis family transcriptional regulator</fullName>
    </submittedName>
</protein>
<dbReference type="PROSITE" id="PS00688">
    <property type="entry name" value="SIGMA54_INTERACT_3"/>
    <property type="match status" value="1"/>
</dbReference>
<dbReference type="InterPro" id="IPR002078">
    <property type="entry name" value="Sigma_54_int"/>
</dbReference>
<dbReference type="Gene3D" id="3.40.50.300">
    <property type="entry name" value="P-loop containing nucleotide triphosphate hydrolases"/>
    <property type="match status" value="1"/>
</dbReference>
<evidence type="ECO:0000259" key="8">
    <source>
        <dbReference type="PROSITE" id="PS50110"/>
    </source>
</evidence>
<name>A0ABX2EGR3_9BURK</name>
<dbReference type="Gene3D" id="3.40.50.2300">
    <property type="match status" value="1"/>
</dbReference>
<proteinExistence type="predicted"/>
<evidence type="ECO:0000313" key="9">
    <source>
        <dbReference type="EMBL" id="NRF67820.1"/>
    </source>
</evidence>
<feature type="modified residue" description="4-aspartylphosphate" evidence="6">
    <location>
        <position position="77"/>
    </location>
</feature>
<sequence length="481" mass="53212">MSDEKNQTSCRPAGPAQAGAARCGNAFKIVFVEDDASVRESLTETLELAGFQVCAVESAERALRQIDGDFKGIVITDVRLPGMDGLALMRKLTHTDPDLPVVLITGHGDVPMAVQAMREGAYDFIEKPFPPQRLIESARRAIEKRALRIEVDALRQQLADQRGVESVLIGNSPAIRTVRRQILAVADSGADILVVGETGTGKELVARCLHDHSRRSHANFVAINCGGIPETLFESEIFGHEAGAFTGAAKRRVGKIEHASGGTLFLDEIESMPLTYQVKLLRTLQDRKVERLGSNDAVKVDFRVVAAAKTDLRQLSDQGKFRSDLYYRLSVALVHLPPLRERKEDIPLLFENFVLQAALRYGRDAPAIPQDQLRQLMAHDWPGNVRELRNAADRLVLGLLRSVDDAPLASDEAPQALALQMDMIEKALLEQALRQFDGRPKQVYEALDIAKKTFYDKVRKHAIDLSQFRCRQGADADPEEG</sequence>
<dbReference type="Gene3D" id="1.10.10.60">
    <property type="entry name" value="Homeodomain-like"/>
    <property type="match status" value="1"/>
</dbReference>
<dbReference type="PROSITE" id="PS00676">
    <property type="entry name" value="SIGMA54_INTERACT_2"/>
    <property type="match status" value="1"/>
</dbReference>
<feature type="domain" description="Response regulatory" evidence="8">
    <location>
        <begin position="28"/>
        <end position="142"/>
    </location>
</feature>
<dbReference type="InterPro" id="IPR009057">
    <property type="entry name" value="Homeodomain-like_sf"/>
</dbReference>
<evidence type="ECO:0000256" key="6">
    <source>
        <dbReference type="PROSITE-ProRule" id="PRU00169"/>
    </source>
</evidence>
<evidence type="ECO:0000256" key="2">
    <source>
        <dbReference type="ARBA" id="ARBA00022840"/>
    </source>
</evidence>
<evidence type="ECO:0000256" key="3">
    <source>
        <dbReference type="ARBA" id="ARBA00023015"/>
    </source>
</evidence>
<dbReference type="PANTHER" id="PTHR32071:SF57">
    <property type="entry name" value="C4-DICARBOXYLATE TRANSPORT TRANSCRIPTIONAL REGULATORY PROTEIN DCTD"/>
    <property type="match status" value="1"/>
</dbReference>
<dbReference type="InterPro" id="IPR058031">
    <property type="entry name" value="AAA_lid_NorR"/>
</dbReference>
<evidence type="ECO:0000256" key="5">
    <source>
        <dbReference type="ARBA" id="ARBA00023163"/>
    </source>
</evidence>
<dbReference type="SMART" id="SM00382">
    <property type="entry name" value="AAA"/>
    <property type="match status" value="1"/>
</dbReference>
<feature type="domain" description="Sigma-54 factor interaction" evidence="7">
    <location>
        <begin position="168"/>
        <end position="397"/>
    </location>
</feature>
<organism evidence="9 10">
    <name type="scientific">Pseudaquabacterium terrae</name>
    <dbReference type="NCBI Taxonomy" id="2732868"/>
    <lineage>
        <taxon>Bacteria</taxon>
        <taxon>Pseudomonadati</taxon>
        <taxon>Pseudomonadota</taxon>
        <taxon>Betaproteobacteria</taxon>
        <taxon>Burkholderiales</taxon>
        <taxon>Sphaerotilaceae</taxon>
        <taxon>Pseudaquabacterium</taxon>
    </lineage>
</organism>
<keyword evidence="3" id="KW-0805">Transcription regulation</keyword>
<dbReference type="PROSITE" id="PS50110">
    <property type="entry name" value="RESPONSE_REGULATORY"/>
    <property type="match status" value="1"/>
</dbReference>
<dbReference type="PROSITE" id="PS50045">
    <property type="entry name" value="SIGMA54_INTERACT_4"/>
    <property type="match status" value="1"/>
</dbReference>
<keyword evidence="1" id="KW-0547">Nucleotide-binding</keyword>
<dbReference type="Pfam" id="PF25601">
    <property type="entry name" value="AAA_lid_14"/>
    <property type="match status" value="1"/>
</dbReference>
<dbReference type="Pfam" id="PF00072">
    <property type="entry name" value="Response_reg"/>
    <property type="match status" value="1"/>
</dbReference>
<reference evidence="9 10" key="1">
    <citation type="submission" date="2020-05" db="EMBL/GenBank/DDBJ databases">
        <title>Aquincola sp. isolate from soil.</title>
        <authorList>
            <person name="Han J."/>
            <person name="Kim D.-U."/>
        </authorList>
    </citation>
    <scope>NUCLEOTIDE SEQUENCE [LARGE SCALE GENOMIC DNA]</scope>
    <source>
        <strain evidence="9 10">S2</strain>
    </source>
</reference>
<keyword evidence="4" id="KW-0238">DNA-binding</keyword>
<keyword evidence="5" id="KW-0804">Transcription</keyword>
<dbReference type="InterPro" id="IPR025943">
    <property type="entry name" value="Sigma_54_int_dom_ATP-bd_2"/>
</dbReference>
<dbReference type="Gene3D" id="1.10.8.60">
    <property type="match status" value="1"/>
</dbReference>
<keyword evidence="10" id="KW-1185">Reference proteome</keyword>
<dbReference type="InterPro" id="IPR027417">
    <property type="entry name" value="P-loop_NTPase"/>
</dbReference>
<dbReference type="SMART" id="SM00448">
    <property type="entry name" value="REC"/>
    <property type="match status" value="1"/>
</dbReference>
<evidence type="ECO:0000259" key="7">
    <source>
        <dbReference type="PROSITE" id="PS50045"/>
    </source>
</evidence>
<dbReference type="InterPro" id="IPR001789">
    <property type="entry name" value="Sig_transdc_resp-reg_receiver"/>
</dbReference>
<dbReference type="SUPFAM" id="SSF52540">
    <property type="entry name" value="P-loop containing nucleoside triphosphate hydrolases"/>
    <property type="match status" value="1"/>
</dbReference>
<evidence type="ECO:0000313" key="10">
    <source>
        <dbReference type="Proteomes" id="UP000737171"/>
    </source>
</evidence>
<dbReference type="InterPro" id="IPR025662">
    <property type="entry name" value="Sigma_54_int_dom_ATP-bd_1"/>
</dbReference>
<keyword evidence="2" id="KW-0067">ATP-binding</keyword>
<comment type="caution">
    <text evidence="9">The sequence shown here is derived from an EMBL/GenBank/DDBJ whole genome shotgun (WGS) entry which is preliminary data.</text>
</comment>
<dbReference type="InterPro" id="IPR003593">
    <property type="entry name" value="AAA+_ATPase"/>
</dbReference>
<dbReference type="Pfam" id="PF00158">
    <property type="entry name" value="Sigma54_activat"/>
    <property type="match status" value="1"/>
</dbReference>
<dbReference type="InterPro" id="IPR011006">
    <property type="entry name" value="CheY-like_superfamily"/>
</dbReference>
<keyword evidence="6" id="KW-0597">Phosphoprotein</keyword>
<dbReference type="InterPro" id="IPR025944">
    <property type="entry name" value="Sigma_54_int_dom_CS"/>
</dbReference>
<dbReference type="CDD" id="cd00009">
    <property type="entry name" value="AAA"/>
    <property type="match status" value="1"/>
</dbReference>
<dbReference type="CDD" id="cd17549">
    <property type="entry name" value="REC_DctD-like"/>
    <property type="match status" value="1"/>
</dbReference>
<dbReference type="SUPFAM" id="SSF46689">
    <property type="entry name" value="Homeodomain-like"/>
    <property type="match status" value="1"/>
</dbReference>
<dbReference type="Proteomes" id="UP000737171">
    <property type="component" value="Unassembled WGS sequence"/>
</dbReference>